<keyword evidence="2" id="KW-1185">Reference proteome</keyword>
<name>A0ABV0W8A9_9TELE</name>
<accession>A0ABV0W8A9</accession>
<dbReference type="Proteomes" id="UP001444071">
    <property type="component" value="Unassembled WGS sequence"/>
</dbReference>
<proteinExistence type="predicted"/>
<evidence type="ECO:0000313" key="2">
    <source>
        <dbReference type="Proteomes" id="UP001444071"/>
    </source>
</evidence>
<comment type="caution">
    <text evidence="1">The sequence shown here is derived from an EMBL/GenBank/DDBJ whole genome shotgun (WGS) entry which is preliminary data.</text>
</comment>
<reference evidence="1 2" key="1">
    <citation type="submission" date="2021-06" db="EMBL/GenBank/DDBJ databases">
        <authorList>
            <person name="Palmer J.M."/>
        </authorList>
    </citation>
    <scope>NUCLEOTIDE SEQUENCE [LARGE SCALE GENOMIC DNA]</scope>
    <source>
        <strain evidence="1 2">XR_2019</strain>
        <tissue evidence="1">Muscle</tissue>
    </source>
</reference>
<evidence type="ECO:0000313" key="1">
    <source>
        <dbReference type="EMBL" id="MEQ2264958.1"/>
    </source>
</evidence>
<gene>
    <name evidence="1" type="ORF">XENORESO_000278</name>
</gene>
<feature type="non-terminal residue" evidence="1">
    <location>
        <position position="1"/>
    </location>
</feature>
<dbReference type="Gene3D" id="2.40.40.20">
    <property type="match status" value="1"/>
</dbReference>
<protein>
    <submittedName>
        <fullName evidence="1">Uncharacterized protein</fullName>
    </submittedName>
</protein>
<sequence length="98" mass="11192">TMKAVRCPTEDLSLTNCAVINEKEPNLEQHVAVYSNKQEFVFTLKTHPEVSVGSIAFSLPQQQDAGITVTFPRRPYFTTMKFPICTGLTWWKLFIKIL</sequence>
<dbReference type="EMBL" id="JAHRIM010031075">
    <property type="protein sequence ID" value="MEQ2264958.1"/>
    <property type="molecule type" value="Genomic_DNA"/>
</dbReference>
<dbReference type="InterPro" id="IPR009010">
    <property type="entry name" value="Asp_de-COase-like_dom_sf"/>
</dbReference>
<dbReference type="SUPFAM" id="SSF50692">
    <property type="entry name" value="ADC-like"/>
    <property type="match status" value="1"/>
</dbReference>
<organism evidence="1 2">
    <name type="scientific">Xenotaenia resolanae</name>
    <dbReference type="NCBI Taxonomy" id="208358"/>
    <lineage>
        <taxon>Eukaryota</taxon>
        <taxon>Metazoa</taxon>
        <taxon>Chordata</taxon>
        <taxon>Craniata</taxon>
        <taxon>Vertebrata</taxon>
        <taxon>Euteleostomi</taxon>
        <taxon>Actinopterygii</taxon>
        <taxon>Neopterygii</taxon>
        <taxon>Teleostei</taxon>
        <taxon>Neoteleostei</taxon>
        <taxon>Acanthomorphata</taxon>
        <taxon>Ovalentaria</taxon>
        <taxon>Atherinomorphae</taxon>
        <taxon>Cyprinodontiformes</taxon>
        <taxon>Goodeidae</taxon>
        <taxon>Xenotaenia</taxon>
    </lineage>
</organism>